<dbReference type="EMBL" id="JADDUC010000084">
    <property type="protein sequence ID" value="KAG0119514.1"/>
    <property type="molecule type" value="Genomic_DNA"/>
</dbReference>
<keyword evidence="7" id="KW-1185">Reference proteome</keyword>
<evidence type="ECO:0000313" key="5">
    <source>
        <dbReference type="EMBL" id="KAG0119514.1"/>
    </source>
</evidence>
<evidence type="ECO:0000256" key="4">
    <source>
        <dbReference type="ARBA" id="ARBA00074310"/>
    </source>
</evidence>
<gene>
    <name evidence="6" type="ORF">IHE44_0000799</name>
    <name evidence="5" type="ORF">IHE44_014224</name>
</gene>
<keyword evidence="3" id="KW-0963">Cytoplasm</keyword>
<dbReference type="AlphaFoldDB" id="A0A835NQH0"/>
<evidence type="ECO:0000256" key="1">
    <source>
        <dbReference type="ARBA" id="ARBA00004496"/>
    </source>
</evidence>
<reference evidence="6 7" key="2">
    <citation type="journal article" date="2021" name="J. Hered.">
        <title>Feather Gene Expression Elucidates the Developmental Basis of Plumage Iridescence in African Starlings.</title>
        <authorList>
            <person name="Rubenstein D.R."/>
            <person name="Corvelo A."/>
            <person name="MacManes M.D."/>
            <person name="Maia R."/>
            <person name="Narzisi G."/>
            <person name="Rousaki A."/>
            <person name="Vandenabeele P."/>
            <person name="Shawkey M.D."/>
            <person name="Solomon J."/>
        </authorList>
    </citation>
    <scope>NUCLEOTIDE SEQUENCE [LARGE SCALE GENOMIC DNA]</scope>
    <source>
        <strain evidence="6">SS15</strain>
    </source>
</reference>
<dbReference type="GO" id="GO:0005737">
    <property type="term" value="C:cytoplasm"/>
    <property type="evidence" value="ECO:0007669"/>
    <property type="project" value="UniProtKB-SubCell"/>
</dbReference>
<comment type="similarity">
    <text evidence="2">Belongs to the vinculin/alpha-catenin family.</text>
</comment>
<protein>
    <recommendedName>
        <fullName evidence="4">Alpha-catulin</fullName>
    </recommendedName>
</protein>
<dbReference type="Gene3D" id="1.20.120.230">
    <property type="entry name" value="Alpha-catenin/vinculin-like"/>
    <property type="match status" value="4"/>
</dbReference>
<dbReference type="GO" id="GO:0007266">
    <property type="term" value="P:Rho protein signal transduction"/>
    <property type="evidence" value="ECO:0007669"/>
    <property type="project" value="InterPro"/>
</dbReference>
<dbReference type="Pfam" id="PF01044">
    <property type="entry name" value="Vinculin"/>
    <property type="match status" value="2"/>
</dbReference>
<evidence type="ECO:0000313" key="7">
    <source>
        <dbReference type="Proteomes" id="UP000618051"/>
    </source>
</evidence>
<reference evidence="6" key="3">
    <citation type="submission" date="2022-01" db="EMBL/GenBank/DDBJ databases">
        <authorList>
            <person name="Rubenstein D.R."/>
        </authorList>
    </citation>
    <scope>NUCLEOTIDE SEQUENCE</scope>
    <source>
        <strain evidence="6">SS15</strain>
        <tissue evidence="6">Liver</tissue>
    </source>
</reference>
<dbReference type="PRINTS" id="PR00805">
    <property type="entry name" value="ALPHACATENIN"/>
</dbReference>
<dbReference type="EMBL" id="JADDUC020000001">
    <property type="protein sequence ID" value="KAI1243211.1"/>
    <property type="molecule type" value="Genomic_DNA"/>
</dbReference>
<reference evidence="5" key="1">
    <citation type="submission" date="2020-10" db="EMBL/GenBank/DDBJ databases">
        <title>Feather gene expression reveals the developmental basis of iridescence in African starlings.</title>
        <authorList>
            <person name="Rubenstein D.R."/>
        </authorList>
    </citation>
    <scope>NUCLEOTIDE SEQUENCE</scope>
    <source>
        <strain evidence="5">SS15</strain>
        <tissue evidence="5">Liver</tissue>
    </source>
</reference>
<dbReference type="InterPro" id="IPR030045">
    <property type="entry name" value="CTNNAL1"/>
</dbReference>
<dbReference type="PANTHER" id="PTHR46342">
    <property type="entry name" value="ALPHA-CATULIN"/>
    <property type="match status" value="1"/>
</dbReference>
<feature type="non-terminal residue" evidence="5">
    <location>
        <position position="1094"/>
    </location>
</feature>
<accession>A0A835NQH0</accession>
<comment type="subcellular location">
    <subcellularLocation>
        <location evidence="1">Cytoplasm</location>
    </subcellularLocation>
</comment>
<dbReference type="GO" id="GO:0051015">
    <property type="term" value="F:actin filament binding"/>
    <property type="evidence" value="ECO:0007669"/>
    <property type="project" value="InterPro"/>
</dbReference>
<name>A0A835NQH0_9PASS</name>
<dbReference type="OrthoDB" id="9933814at2759"/>
<dbReference type="InterPro" id="IPR036723">
    <property type="entry name" value="Alpha-catenin/vinculin-like_sf"/>
</dbReference>
<dbReference type="GO" id="GO:0007155">
    <property type="term" value="P:cell adhesion"/>
    <property type="evidence" value="ECO:0007669"/>
    <property type="project" value="InterPro"/>
</dbReference>
<sequence length="1094" mass="123940">MQCLLTHVIGDVYREIWLFCEAVFITDVYKTKEKILLNSFQITTLINHKDKPKRSDKTLQAIQRVGQAVNLAVGRFVTVGEAIANENHELKEEMSVACIEARRAGETIAQLTDVASLDHPESDSHITIFTDKTGVVKAARLLLSSVTKVLVLADRIVIKQIITSRNKVLATMEQLEKVSSFQEFVQIFSQFGNEMVEFAHLTGDRQNDLKDEKKKARMAASRAVLEKCTMMLLTASKTCLRHPDCESARINKDGVFHRMRLALEQVIEIVTDSRPNGENEMTPISIYSGIKEFKNKVEGLRENLYFLSKENLSTMLEVILEHTEDFTDSAYTSHEHREHILELSKQAKMELEQLVSVWMQAQNQKTKDLMEDLEVAILKTCQCMNELKREVHSAATSLAADLLKYHTDHMVLKALKITGVEGNLEAVAEYTCKLSEQKEQLVEMCRLLRHVSGTEPLEITCIHAEDTFQVTGPQIISAAETLALHPSSKIAKENLEVFCEAWESQLSDMSLLLREINDVFEGRRAFLCLNFLARHNKFLRSSKEIFYAEAFKIASSLLFLRETEDFLQYSERRNCRRETCLPIPAQTRADALSFGTASLPGAVPLSRASPPCSATTDLLTPTLSLHRGHTVPANLIRSHILLHLFNRLCAVCCLKISDKALRWALRLSTFLLCLTPSYDTNFVLLLCSPVVSECGLCLPRLKHNANLKALKPVKLDTEEQAKIAKLGLELHLLTSDVDSETEKWEDQENEIVQHGQGMSSMAYSMYLFTRGEGLLKTTQDLFHQAEIFAAEGTKLASALHALSDQVHDDDKPLLLLEAEKLISMCKQLQITAKASAQGKSATFTKVDACILKTRNVMTLLCQLLPLCCKLLRKNKVENGCLNPAPPWKEDRIRAGTNARTPERRVDTLGIKSLENHVTNMTFLESKWQLLLSFLLKLIEQNKSWITKDALIHFYQPPSYATAKVFRFCRCVWYVKGRKEWEKPYLDFILKSATVCTDLVINVFNCFPTLKKRVGFCQEQVPESTEECRENQGREPDLSLWMLYPSPHTPPGEFRLCSSHKRELDPGTLVSLLKELRKNCRKQPQRSSNSKGCSK</sequence>
<dbReference type="GO" id="GO:0045296">
    <property type="term" value="F:cadherin binding"/>
    <property type="evidence" value="ECO:0007669"/>
    <property type="project" value="InterPro"/>
</dbReference>
<evidence type="ECO:0000256" key="3">
    <source>
        <dbReference type="ARBA" id="ARBA00022490"/>
    </source>
</evidence>
<dbReference type="InterPro" id="IPR001033">
    <property type="entry name" value="Alpha_catenin"/>
</dbReference>
<dbReference type="InterPro" id="IPR006077">
    <property type="entry name" value="Vinculin/catenin"/>
</dbReference>
<organism evidence="5">
    <name type="scientific">Lamprotornis superbus</name>
    <dbReference type="NCBI Taxonomy" id="245042"/>
    <lineage>
        <taxon>Eukaryota</taxon>
        <taxon>Metazoa</taxon>
        <taxon>Chordata</taxon>
        <taxon>Craniata</taxon>
        <taxon>Vertebrata</taxon>
        <taxon>Euteleostomi</taxon>
        <taxon>Archelosauria</taxon>
        <taxon>Archosauria</taxon>
        <taxon>Dinosauria</taxon>
        <taxon>Saurischia</taxon>
        <taxon>Theropoda</taxon>
        <taxon>Coelurosauria</taxon>
        <taxon>Aves</taxon>
        <taxon>Neognathae</taxon>
        <taxon>Neoaves</taxon>
        <taxon>Telluraves</taxon>
        <taxon>Australaves</taxon>
        <taxon>Passeriformes</taxon>
        <taxon>Sturnidae</taxon>
        <taxon>Lamprotornis</taxon>
    </lineage>
</organism>
<proteinExistence type="inferred from homology"/>
<evidence type="ECO:0000256" key="2">
    <source>
        <dbReference type="ARBA" id="ARBA00008376"/>
    </source>
</evidence>
<evidence type="ECO:0000313" key="6">
    <source>
        <dbReference type="EMBL" id="KAI1243211.1"/>
    </source>
</evidence>
<dbReference type="SUPFAM" id="SSF47220">
    <property type="entry name" value="alpha-catenin/vinculin-like"/>
    <property type="match status" value="3"/>
</dbReference>
<dbReference type="FunFam" id="1.20.120.230:FF:000017">
    <property type="entry name" value="Catenin alpha like 1"/>
    <property type="match status" value="1"/>
</dbReference>
<comment type="caution">
    <text evidence="5">The sequence shown here is derived from an EMBL/GenBank/DDBJ whole genome shotgun (WGS) entry which is preliminary data.</text>
</comment>
<dbReference type="PANTHER" id="PTHR46342:SF1">
    <property type="entry name" value="ALPHA-CATULIN"/>
    <property type="match status" value="1"/>
</dbReference>
<dbReference type="Proteomes" id="UP000618051">
    <property type="component" value="Unassembled WGS sequence"/>
</dbReference>